<evidence type="ECO:0000256" key="1">
    <source>
        <dbReference type="SAM" id="MobiDB-lite"/>
    </source>
</evidence>
<accession>M8A4P0</accession>
<dbReference type="AlphaFoldDB" id="M8A4P0"/>
<feature type="region of interest" description="Disordered" evidence="1">
    <location>
        <begin position="98"/>
        <end position="179"/>
    </location>
</feature>
<evidence type="ECO:0000313" key="2">
    <source>
        <dbReference type="EMBL" id="EMS59610.1"/>
    </source>
</evidence>
<dbReference type="EMBL" id="KD118729">
    <property type="protein sequence ID" value="EMS59610.1"/>
    <property type="molecule type" value="Genomic_DNA"/>
</dbReference>
<name>M8A4P0_TRIUA</name>
<reference evidence="2" key="1">
    <citation type="journal article" date="2013" name="Nature">
        <title>Draft genome of the wheat A-genome progenitor Triticum urartu.</title>
        <authorList>
            <person name="Ling H.Q."/>
            <person name="Zhao S."/>
            <person name="Liu D."/>
            <person name="Wang J."/>
            <person name="Sun H."/>
            <person name="Zhang C."/>
            <person name="Fan H."/>
            <person name="Li D."/>
            <person name="Dong L."/>
            <person name="Tao Y."/>
            <person name="Gao C."/>
            <person name="Wu H."/>
            <person name="Li Y."/>
            <person name="Cui Y."/>
            <person name="Guo X."/>
            <person name="Zheng S."/>
            <person name="Wang B."/>
            <person name="Yu K."/>
            <person name="Liang Q."/>
            <person name="Yang W."/>
            <person name="Lou X."/>
            <person name="Chen J."/>
            <person name="Feng M."/>
            <person name="Jian J."/>
            <person name="Zhang X."/>
            <person name="Luo G."/>
            <person name="Jiang Y."/>
            <person name="Liu J."/>
            <person name="Wang Z."/>
            <person name="Sha Y."/>
            <person name="Zhang B."/>
            <person name="Wu H."/>
            <person name="Tang D."/>
            <person name="Shen Q."/>
            <person name="Xue P."/>
            <person name="Zou S."/>
            <person name="Wang X."/>
            <person name="Liu X."/>
            <person name="Wang F."/>
            <person name="Yang Y."/>
            <person name="An X."/>
            <person name="Dong Z."/>
            <person name="Zhang K."/>
            <person name="Zhang X."/>
            <person name="Luo M.C."/>
            <person name="Dvorak J."/>
            <person name="Tong Y."/>
            <person name="Wang J."/>
            <person name="Yang H."/>
            <person name="Li Z."/>
            <person name="Wang D."/>
            <person name="Zhang A."/>
            <person name="Wang J."/>
        </authorList>
    </citation>
    <scope>NUCLEOTIDE SEQUENCE</scope>
</reference>
<organism evidence="2">
    <name type="scientific">Triticum urartu</name>
    <name type="common">Red wild einkorn</name>
    <name type="synonym">Crithodium urartu</name>
    <dbReference type="NCBI Taxonomy" id="4572"/>
    <lineage>
        <taxon>Eukaryota</taxon>
        <taxon>Viridiplantae</taxon>
        <taxon>Streptophyta</taxon>
        <taxon>Embryophyta</taxon>
        <taxon>Tracheophyta</taxon>
        <taxon>Spermatophyta</taxon>
        <taxon>Magnoliopsida</taxon>
        <taxon>Liliopsida</taxon>
        <taxon>Poales</taxon>
        <taxon>Poaceae</taxon>
        <taxon>BOP clade</taxon>
        <taxon>Pooideae</taxon>
        <taxon>Triticodae</taxon>
        <taxon>Triticeae</taxon>
        <taxon>Triticinae</taxon>
        <taxon>Triticum</taxon>
    </lineage>
</organism>
<feature type="region of interest" description="Disordered" evidence="1">
    <location>
        <begin position="1"/>
        <end position="21"/>
    </location>
</feature>
<gene>
    <name evidence="2" type="ORF">TRIUR3_11680</name>
</gene>
<sequence>MAVGDGGEAGDPSRERRMTTSASCRVALAVEAGEQMQMQGNCAAAAEAEGCGRCSMPLHLYYKSGNSGTEPYIVAHDLVTAGLDEAGIKHLGDRVAGEGDAAAMADGKPDDEGKGGEARTYHQREVQYVGGGTPASRRRATTSWGGAGRRSLGEESGGGGVFTSRVATSPNPRAPPQGF</sequence>
<feature type="compositionally biased region" description="Basic and acidic residues" evidence="1">
    <location>
        <begin position="107"/>
        <end position="125"/>
    </location>
</feature>
<proteinExistence type="predicted"/>
<protein>
    <submittedName>
        <fullName evidence="2">Uncharacterized protein</fullName>
    </submittedName>
</protein>